<name>A0ABU2LPT2_9ACTN</name>
<keyword evidence="2" id="KW-1185">Reference proteome</keyword>
<gene>
    <name evidence="1" type="ORF">RNC47_14700</name>
</gene>
<dbReference type="Proteomes" id="UP001183420">
    <property type="component" value="Unassembled WGS sequence"/>
</dbReference>
<organism evidence="1 2">
    <name type="scientific">Streptomyces millisiae</name>
    <dbReference type="NCBI Taxonomy" id="3075542"/>
    <lineage>
        <taxon>Bacteria</taxon>
        <taxon>Bacillati</taxon>
        <taxon>Actinomycetota</taxon>
        <taxon>Actinomycetes</taxon>
        <taxon>Kitasatosporales</taxon>
        <taxon>Streptomycetaceae</taxon>
        <taxon>Streptomyces</taxon>
    </lineage>
</organism>
<dbReference type="RefSeq" id="WP_311598990.1">
    <property type="nucleotide sequence ID" value="NZ_JAVREM010000015.1"/>
</dbReference>
<dbReference type="EMBL" id="JAVREM010000015">
    <property type="protein sequence ID" value="MDT0319589.1"/>
    <property type="molecule type" value="Genomic_DNA"/>
</dbReference>
<reference evidence="2" key="1">
    <citation type="submission" date="2023-07" db="EMBL/GenBank/DDBJ databases">
        <title>30 novel species of actinomycetes from the DSMZ collection.</title>
        <authorList>
            <person name="Nouioui I."/>
        </authorList>
    </citation>
    <scope>NUCLEOTIDE SEQUENCE [LARGE SCALE GENOMIC DNA]</scope>
    <source>
        <strain evidence="2">DSM 44918</strain>
    </source>
</reference>
<evidence type="ECO:0000313" key="2">
    <source>
        <dbReference type="Proteomes" id="UP001183420"/>
    </source>
</evidence>
<accession>A0ABU2LPT2</accession>
<protein>
    <submittedName>
        <fullName evidence="1">Uncharacterized protein</fullName>
    </submittedName>
</protein>
<comment type="caution">
    <text evidence="1">The sequence shown here is derived from an EMBL/GenBank/DDBJ whole genome shotgun (WGS) entry which is preliminary data.</text>
</comment>
<sequence>MTPQDLHELYEAVDAAADRLRTLPESRLRRGAAAEGLALASELTSRAQRLEVPYGAPRRLPEVGIYAVGDQVAVCGYDLARAVTDAREDDPAARRALAEALDLLRRYR</sequence>
<evidence type="ECO:0000313" key="1">
    <source>
        <dbReference type="EMBL" id="MDT0319589.1"/>
    </source>
</evidence>
<proteinExistence type="predicted"/>